<organism evidence="2 3">
    <name type="scientific">Streptomyces violaceusniger</name>
    <dbReference type="NCBI Taxonomy" id="68280"/>
    <lineage>
        <taxon>Bacteria</taxon>
        <taxon>Bacillati</taxon>
        <taxon>Actinomycetota</taxon>
        <taxon>Actinomycetes</taxon>
        <taxon>Kitasatosporales</taxon>
        <taxon>Streptomycetaceae</taxon>
        <taxon>Streptomyces</taxon>
        <taxon>Streptomyces violaceusniger group</taxon>
    </lineage>
</organism>
<dbReference type="EMBL" id="BJHW01000002">
    <property type="protein sequence ID" value="GDY60004.1"/>
    <property type="molecule type" value="Genomic_DNA"/>
</dbReference>
<evidence type="ECO:0000313" key="3">
    <source>
        <dbReference type="Proteomes" id="UP000301309"/>
    </source>
</evidence>
<keyword evidence="3" id="KW-1185">Reference proteome</keyword>
<feature type="region of interest" description="Disordered" evidence="1">
    <location>
        <begin position="1"/>
        <end position="69"/>
    </location>
</feature>
<protein>
    <submittedName>
        <fullName evidence="2">Uncharacterized protein</fullName>
    </submittedName>
</protein>
<gene>
    <name evidence="2" type="ORF">SVIO_106270</name>
</gene>
<proteinExistence type="predicted"/>
<dbReference type="Proteomes" id="UP000301309">
    <property type="component" value="Unassembled WGS sequence"/>
</dbReference>
<feature type="compositionally biased region" description="Low complexity" evidence="1">
    <location>
        <begin position="54"/>
        <end position="69"/>
    </location>
</feature>
<name>A0A4D4LHT9_STRVO</name>
<evidence type="ECO:0000256" key="1">
    <source>
        <dbReference type="SAM" id="MobiDB-lite"/>
    </source>
</evidence>
<comment type="caution">
    <text evidence="2">The sequence shown here is derived from an EMBL/GenBank/DDBJ whole genome shotgun (WGS) entry which is preliminary data.</text>
</comment>
<sequence>MEFGGDAAPEPEGDRAEQPGGKRFVALVGQGVGDADPDRVGSGADSRVNVQSPVTGTGTSGSSIVTVAR</sequence>
<dbReference type="AlphaFoldDB" id="A0A4D4LHT9"/>
<reference evidence="2 3" key="1">
    <citation type="journal article" date="2020" name="Int. J. Syst. Evol. Microbiol.">
        <title>Reclassification of Streptomyces castelarensis and Streptomyces sporoclivatus as later heterotypic synonyms of Streptomyces antimycoticus.</title>
        <authorList>
            <person name="Komaki H."/>
            <person name="Tamura T."/>
        </authorList>
    </citation>
    <scope>NUCLEOTIDE SEQUENCE [LARGE SCALE GENOMIC DNA]</scope>
    <source>
        <strain evidence="2 3">NBRC 13459</strain>
    </source>
</reference>
<evidence type="ECO:0000313" key="2">
    <source>
        <dbReference type="EMBL" id="GDY60004.1"/>
    </source>
</evidence>
<accession>A0A4D4LHT9</accession>